<keyword evidence="1" id="KW-0472">Membrane</keyword>
<sequence length="68" mass="8182">MSDKEGLERGLEEGCKSYFWYFVASFGYTVFIVLAILIYLTMYSDHFMWALRRKPKLVRVQIFLQFID</sequence>
<evidence type="ECO:0000256" key="1">
    <source>
        <dbReference type="SAM" id="Phobius"/>
    </source>
</evidence>
<protein>
    <submittedName>
        <fullName evidence="2 4">Uncharacterized protein</fullName>
    </submittedName>
</protein>
<organism evidence="4">
    <name type="scientific">Gongylonema pulchrum</name>
    <dbReference type="NCBI Taxonomy" id="637853"/>
    <lineage>
        <taxon>Eukaryota</taxon>
        <taxon>Metazoa</taxon>
        <taxon>Ecdysozoa</taxon>
        <taxon>Nematoda</taxon>
        <taxon>Chromadorea</taxon>
        <taxon>Rhabditida</taxon>
        <taxon>Spirurina</taxon>
        <taxon>Spiruromorpha</taxon>
        <taxon>Spiruroidea</taxon>
        <taxon>Gongylonematidae</taxon>
        <taxon>Gongylonema</taxon>
    </lineage>
</organism>
<feature type="transmembrane region" description="Helical" evidence="1">
    <location>
        <begin position="20"/>
        <end position="43"/>
    </location>
</feature>
<reference evidence="4" key="1">
    <citation type="submission" date="2016-06" db="UniProtKB">
        <authorList>
            <consortium name="WormBaseParasite"/>
        </authorList>
    </citation>
    <scope>IDENTIFICATION</scope>
</reference>
<dbReference type="EMBL" id="UYRT01016196">
    <property type="protein sequence ID" value="VDK55752.1"/>
    <property type="molecule type" value="Genomic_DNA"/>
</dbReference>
<name>A0A183DDC0_9BILA</name>
<dbReference type="OrthoDB" id="5835088at2759"/>
<dbReference type="Proteomes" id="UP000271098">
    <property type="component" value="Unassembled WGS sequence"/>
</dbReference>
<keyword evidence="3" id="KW-1185">Reference proteome</keyword>
<evidence type="ECO:0000313" key="3">
    <source>
        <dbReference type="Proteomes" id="UP000271098"/>
    </source>
</evidence>
<evidence type="ECO:0000313" key="2">
    <source>
        <dbReference type="EMBL" id="VDK55752.1"/>
    </source>
</evidence>
<proteinExistence type="predicted"/>
<keyword evidence="1" id="KW-0812">Transmembrane</keyword>
<dbReference type="AlphaFoldDB" id="A0A183DDC0"/>
<gene>
    <name evidence="2" type="ORF">GPUH_LOCUS6710</name>
</gene>
<reference evidence="2 3" key="2">
    <citation type="submission" date="2018-11" db="EMBL/GenBank/DDBJ databases">
        <authorList>
            <consortium name="Pathogen Informatics"/>
        </authorList>
    </citation>
    <scope>NUCLEOTIDE SEQUENCE [LARGE SCALE GENOMIC DNA]</scope>
</reference>
<keyword evidence="1" id="KW-1133">Transmembrane helix</keyword>
<dbReference type="WBParaSite" id="GPUH_0000672001-mRNA-1">
    <property type="protein sequence ID" value="GPUH_0000672001-mRNA-1"/>
    <property type="gene ID" value="GPUH_0000672001"/>
</dbReference>
<evidence type="ECO:0000313" key="4">
    <source>
        <dbReference type="WBParaSite" id="GPUH_0000672001-mRNA-1"/>
    </source>
</evidence>
<accession>A0A183DDC0</accession>